<feature type="signal peptide" evidence="1">
    <location>
        <begin position="1"/>
        <end position="19"/>
    </location>
</feature>
<dbReference type="Proteomes" id="UP001431783">
    <property type="component" value="Unassembled WGS sequence"/>
</dbReference>
<dbReference type="AlphaFoldDB" id="A0AAW1UZC7"/>
<feature type="chain" id="PRO_5043990931" evidence="1">
    <location>
        <begin position="20"/>
        <end position="109"/>
    </location>
</feature>
<evidence type="ECO:0000313" key="3">
    <source>
        <dbReference type="Proteomes" id="UP001431783"/>
    </source>
</evidence>
<proteinExistence type="predicted"/>
<gene>
    <name evidence="2" type="ORF">WA026_010729</name>
</gene>
<comment type="caution">
    <text evidence="2">The sequence shown here is derived from an EMBL/GenBank/DDBJ whole genome shotgun (WGS) entry which is preliminary data.</text>
</comment>
<evidence type="ECO:0000313" key="2">
    <source>
        <dbReference type="EMBL" id="KAK9885226.1"/>
    </source>
</evidence>
<protein>
    <submittedName>
        <fullName evidence="2">Uncharacterized protein</fullName>
    </submittedName>
</protein>
<dbReference type="InterPro" id="IPR045860">
    <property type="entry name" value="Snake_toxin-like_sf"/>
</dbReference>
<dbReference type="SUPFAM" id="SSF57302">
    <property type="entry name" value="Snake toxin-like"/>
    <property type="match status" value="1"/>
</dbReference>
<keyword evidence="1" id="KW-0732">Signal</keyword>
<keyword evidence="3" id="KW-1185">Reference proteome</keyword>
<sequence length="109" mass="12592">MPIRMRLLIFLLFVAGNDSADYCMKCDDNNPTSICMYGGNNRADRDDKCLPGKSTCYRLKYVVNSNGDQRVQRGCDTSNFCNEQRQREDIYVRRCVQCDTYYCNKGSLV</sequence>
<evidence type="ECO:0000256" key="1">
    <source>
        <dbReference type="SAM" id="SignalP"/>
    </source>
</evidence>
<name>A0AAW1UZC7_9CUCU</name>
<organism evidence="2 3">
    <name type="scientific">Henosepilachna vigintioctopunctata</name>
    <dbReference type="NCBI Taxonomy" id="420089"/>
    <lineage>
        <taxon>Eukaryota</taxon>
        <taxon>Metazoa</taxon>
        <taxon>Ecdysozoa</taxon>
        <taxon>Arthropoda</taxon>
        <taxon>Hexapoda</taxon>
        <taxon>Insecta</taxon>
        <taxon>Pterygota</taxon>
        <taxon>Neoptera</taxon>
        <taxon>Endopterygota</taxon>
        <taxon>Coleoptera</taxon>
        <taxon>Polyphaga</taxon>
        <taxon>Cucujiformia</taxon>
        <taxon>Coccinelloidea</taxon>
        <taxon>Coccinellidae</taxon>
        <taxon>Epilachninae</taxon>
        <taxon>Epilachnini</taxon>
        <taxon>Henosepilachna</taxon>
    </lineage>
</organism>
<reference evidence="2 3" key="1">
    <citation type="submission" date="2023-03" db="EMBL/GenBank/DDBJ databases">
        <title>Genome insight into feeding habits of ladybird beetles.</title>
        <authorList>
            <person name="Li H.-S."/>
            <person name="Huang Y.-H."/>
            <person name="Pang H."/>
        </authorList>
    </citation>
    <scope>NUCLEOTIDE SEQUENCE [LARGE SCALE GENOMIC DNA]</scope>
    <source>
        <strain evidence="2">SYSU_2023b</strain>
        <tissue evidence="2">Whole body</tissue>
    </source>
</reference>
<accession>A0AAW1UZC7</accession>
<dbReference type="EMBL" id="JARQZJ010000095">
    <property type="protein sequence ID" value="KAK9885226.1"/>
    <property type="molecule type" value="Genomic_DNA"/>
</dbReference>